<dbReference type="AlphaFoldDB" id="A0A7X9FT01"/>
<evidence type="ECO:0000313" key="2">
    <source>
        <dbReference type="Proteomes" id="UP000524246"/>
    </source>
</evidence>
<proteinExistence type="predicted"/>
<accession>A0A7X9FT01</accession>
<protein>
    <submittedName>
        <fullName evidence="1">Uncharacterized protein</fullName>
    </submittedName>
</protein>
<sequence>MIDKSPSITPTERSLTIRQFSSPENTLHYRVIQHVLVTPIGPEEPLKTINRQRLMLHVI</sequence>
<reference evidence="1 2" key="1">
    <citation type="journal article" date="2020" name="Biotechnol. Biofuels">
        <title>New insights from the biogas microbiome by comprehensive genome-resolved metagenomics of nearly 1600 species originating from multiple anaerobic digesters.</title>
        <authorList>
            <person name="Campanaro S."/>
            <person name="Treu L."/>
            <person name="Rodriguez-R L.M."/>
            <person name="Kovalovszki A."/>
            <person name="Ziels R.M."/>
            <person name="Maus I."/>
            <person name="Zhu X."/>
            <person name="Kougias P.G."/>
            <person name="Basile A."/>
            <person name="Luo G."/>
            <person name="Schluter A."/>
            <person name="Konstantinidis K.T."/>
            <person name="Angelidaki I."/>
        </authorList>
    </citation>
    <scope>NUCLEOTIDE SEQUENCE [LARGE SCALE GENOMIC DNA]</scope>
    <source>
        <strain evidence="1">AS27yjCOA_65</strain>
    </source>
</reference>
<evidence type="ECO:0000313" key="1">
    <source>
        <dbReference type="EMBL" id="NMC63755.1"/>
    </source>
</evidence>
<organism evidence="1 2">
    <name type="scientific">SAR324 cluster bacterium</name>
    <dbReference type="NCBI Taxonomy" id="2024889"/>
    <lineage>
        <taxon>Bacteria</taxon>
        <taxon>Deltaproteobacteria</taxon>
        <taxon>SAR324 cluster</taxon>
    </lineage>
</organism>
<dbReference type="Proteomes" id="UP000524246">
    <property type="component" value="Unassembled WGS sequence"/>
</dbReference>
<comment type="caution">
    <text evidence="1">The sequence shown here is derived from an EMBL/GenBank/DDBJ whole genome shotgun (WGS) entry which is preliminary data.</text>
</comment>
<gene>
    <name evidence="1" type="ORF">GYA55_11385</name>
</gene>
<dbReference type="EMBL" id="JAAZON010000518">
    <property type="protein sequence ID" value="NMC63755.1"/>
    <property type="molecule type" value="Genomic_DNA"/>
</dbReference>
<name>A0A7X9FT01_9DELT</name>